<keyword evidence="2" id="KW-1185">Reference proteome</keyword>
<organism evidence="1 2">
    <name type="scientific">Planococcus salinus</name>
    <dbReference type="NCBI Taxonomy" id="1848460"/>
    <lineage>
        <taxon>Bacteria</taxon>
        <taxon>Bacillati</taxon>
        <taxon>Bacillota</taxon>
        <taxon>Bacilli</taxon>
        <taxon>Bacillales</taxon>
        <taxon>Caryophanaceae</taxon>
        <taxon>Planococcus</taxon>
    </lineage>
</organism>
<dbReference type="Proteomes" id="UP000275473">
    <property type="component" value="Unassembled WGS sequence"/>
</dbReference>
<name>A0A3M8P8U9_9BACL</name>
<evidence type="ECO:0000313" key="2">
    <source>
        <dbReference type="Proteomes" id="UP000275473"/>
    </source>
</evidence>
<dbReference type="RefSeq" id="WP_123165324.1">
    <property type="nucleotide sequence ID" value="NZ_RIAX01000005.1"/>
</dbReference>
<protein>
    <recommendedName>
        <fullName evidence="3">Glycosyltransferase family 1 protein</fullName>
    </recommendedName>
</protein>
<comment type="caution">
    <text evidence="1">The sequence shown here is derived from an EMBL/GenBank/DDBJ whole genome shotgun (WGS) entry which is preliminary data.</text>
</comment>
<dbReference type="SUPFAM" id="SSF53756">
    <property type="entry name" value="UDP-Glycosyltransferase/glycogen phosphorylase"/>
    <property type="match status" value="1"/>
</dbReference>
<evidence type="ECO:0000313" key="1">
    <source>
        <dbReference type="EMBL" id="RNF39624.1"/>
    </source>
</evidence>
<dbReference type="EMBL" id="RIAX01000005">
    <property type="protein sequence ID" value="RNF39624.1"/>
    <property type="molecule type" value="Genomic_DNA"/>
</dbReference>
<gene>
    <name evidence="1" type="ORF">EEX84_09135</name>
</gene>
<proteinExistence type="predicted"/>
<evidence type="ECO:0008006" key="3">
    <source>
        <dbReference type="Google" id="ProtNLM"/>
    </source>
</evidence>
<dbReference type="AlphaFoldDB" id="A0A3M8P8U9"/>
<sequence>MTSLFKKSDFYPRILIISNNPFSTTSNNGKTLASFFKNLPSQNISQLYFNTELPDEESFGNYYRITDMEILKSTLNKNIKPGSRVSNSLEEFGNQKKKSEKSLKVRKNNFTRILRECLWNRKYWNTKNLNIWLEEFQPQIIFFCAGDSEFAYEITDYVRKKFNSKLVVYVTDDYILPRKNLSVFWYIRRKKIKIAMGKAIKNSDLFISISSQMKKSYEKIFNKTSMVALNMSESMLIENFDKKDSDEITLVYAGGLHFKRYLTLNFLAKAIEKYNKEKGSTKKATLKIFSTQTLGQKEKELLEIEGASEFCGPLKTEELKIELNKCDIPVHVESFDKKSIESTRLSISTKIPEYLSLGKPVLAIGPKEVASMKYLKESAYCITSTGNISKDLYEIFNNNKLRETLAEKSINIYEKNHNKELVVKKFISSLMELYEGKPN</sequence>
<accession>A0A3M8P8U9</accession>
<reference evidence="1 2" key="1">
    <citation type="journal article" date="2018" name="Int. J. Syst. Evol. Microbiol.">
        <title>Planococcus salinus sp. nov., a moderately halophilic bacterium isolated from a saline-alkali soil.</title>
        <authorList>
            <person name="Gan L."/>
        </authorList>
    </citation>
    <scope>NUCLEOTIDE SEQUENCE [LARGE SCALE GENOMIC DNA]</scope>
    <source>
        <strain evidence="1 2">LCB217</strain>
    </source>
</reference>
<dbReference type="Gene3D" id="3.40.50.2000">
    <property type="entry name" value="Glycogen Phosphorylase B"/>
    <property type="match status" value="2"/>
</dbReference>
<dbReference type="OrthoDB" id="2022569at2"/>